<dbReference type="InterPro" id="IPR012340">
    <property type="entry name" value="NA-bd_OB-fold"/>
</dbReference>
<keyword evidence="7" id="KW-1185">Reference proteome</keyword>
<dbReference type="InterPro" id="IPR008995">
    <property type="entry name" value="Mo/tungstate-bd_C_term_dom"/>
</dbReference>
<dbReference type="SUPFAM" id="SSF50331">
    <property type="entry name" value="MOP-like"/>
    <property type="match status" value="1"/>
</dbReference>
<name>A0A4V4HSJ9_9ACTN</name>
<dbReference type="PANTHER" id="PTHR43875:SF1">
    <property type="entry name" value="OSMOPROTECTIVE COMPOUNDS UPTAKE ATP-BINDING PROTEIN GGTA"/>
    <property type="match status" value="1"/>
</dbReference>
<dbReference type="OrthoDB" id="7838608at2"/>
<evidence type="ECO:0000313" key="6">
    <source>
        <dbReference type="EMBL" id="THV41976.1"/>
    </source>
</evidence>
<sequence>MTAVTLKNVSKVFPGDTLAVDSLSMDVNHGEFLVLLGPSGCGKSTVLRMVAGLETPSDGDILLDGQYANDLPPRERNAAMIFQTFALYPHMSVGDNIGFPLKLGKKNGAHSVPEAVGDMAGALGISDLIDRKPNQLSGGQQQRVAMGRALVRRPKLFLMDEPLSNLDIGLRAELRTEISSLVRRHDATTLYVTHDQTEALTMADRVAVLRKGVLQDVGTPDEVYERPATMYVAAFLGTPRMNLLEARVNVFLDRYVALDFGDQELRLPWHDLRGRAVARYHGENIVVGMRAEALAPVAEGQPGQSIQGRVRFYEHHGHETLVFLDIGATAIIPDGIGDKPDLARSGSKPRRRLTGLFSGFGQPSTERREVDTGPIRKSADLVFRLPPHIPIATGQPITTAVHMDALHYFDKFGKRIDVGWTQRALGVSDPASPDTTRHPYARTRPRGPSLRKGPSVTSGDLGFRKRSR</sequence>
<dbReference type="InterPro" id="IPR027417">
    <property type="entry name" value="P-loop_NTPase"/>
</dbReference>
<dbReference type="GO" id="GO:0005524">
    <property type="term" value="F:ATP binding"/>
    <property type="evidence" value="ECO:0007669"/>
    <property type="project" value="UniProtKB-KW"/>
</dbReference>
<dbReference type="Gene3D" id="3.40.50.300">
    <property type="entry name" value="P-loop containing nucleotide triphosphate hydrolases"/>
    <property type="match status" value="1"/>
</dbReference>
<comment type="caution">
    <text evidence="6">The sequence shown here is derived from an EMBL/GenBank/DDBJ whole genome shotgun (WGS) entry which is preliminary data.</text>
</comment>
<keyword evidence="3 6" id="KW-0067">ATP-binding</keyword>
<dbReference type="PROSITE" id="PS50893">
    <property type="entry name" value="ABC_TRANSPORTER_2"/>
    <property type="match status" value="1"/>
</dbReference>
<dbReference type="Gene3D" id="2.40.50.100">
    <property type="match status" value="1"/>
</dbReference>
<dbReference type="Proteomes" id="UP000308760">
    <property type="component" value="Unassembled WGS sequence"/>
</dbReference>
<dbReference type="Gene3D" id="2.40.50.140">
    <property type="entry name" value="Nucleic acid-binding proteins"/>
    <property type="match status" value="1"/>
</dbReference>
<dbReference type="SMART" id="SM00382">
    <property type="entry name" value="AAA"/>
    <property type="match status" value="1"/>
</dbReference>
<reference evidence="6 7" key="2">
    <citation type="submission" date="2019-05" db="EMBL/GenBank/DDBJ databases">
        <title>Glycomyces buryatensis sp. nov.</title>
        <authorList>
            <person name="Nikitina E."/>
        </authorList>
    </citation>
    <scope>NUCLEOTIDE SEQUENCE [LARGE SCALE GENOMIC DNA]</scope>
    <source>
        <strain evidence="6 7">18</strain>
    </source>
</reference>
<dbReference type="AlphaFoldDB" id="A0A4V4HSJ9"/>
<evidence type="ECO:0000259" key="5">
    <source>
        <dbReference type="PROSITE" id="PS50893"/>
    </source>
</evidence>
<dbReference type="PANTHER" id="PTHR43875">
    <property type="entry name" value="MALTODEXTRIN IMPORT ATP-BINDING PROTEIN MSMX"/>
    <property type="match status" value="1"/>
</dbReference>
<dbReference type="GO" id="GO:0055052">
    <property type="term" value="C:ATP-binding cassette (ABC) transporter complex, substrate-binding subunit-containing"/>
    <property type="evidence" value="ECO:0007669"/>
    <property type="project" value="TreeGrafter"/>
</dbReference>
<dbReference type="Pfam" id="PF00005">
    <property type="entry name" value="ABC_tran"/>
    <property type="match status" value="1"/>
</dbReference>
<dbReference type="EMBL" id="STGY01000032">
    <property type="protein sequence ID" value="THV41976.1"/>
    <property type="molecule type" value="Genomic_DNA"/>
</dbReference>
<feature type="region of interest" description="Disordered" evidence="4">
    <location>
        <begin position="425"/>
        <end position="468"/>
    </location>
</feature>
<dbReference type="GO" id="GO:0140359">
    <property type="term" value="F:ABC-type transporter activity"/>
    <property type="evidence" value="ECO:0007669"/>
    <property type="project" value="UniProtKB-ARBA"/>
</dbReference>
<gene>
    <name evidence="6" type="ORF">FAB82_08575</name>
</gene>
<keyword evidence="2" id="KW-0547">Nucleotide-binding</keyword>
<evidence type="ECO:0000256" key="1">
    <source>
        <dbReference type="ARBA" id="ARBA00022448"/>
    </source>
</evidence>
<evidence type="ECO:0000256" key="2">
    <source>
        <dbReference type="ARBA" id="ARBA00022741"/>
    </source>
</evidence>
<dbReference type="InterPro" id="IPR003439">
    <property type="entry name" value="ABC_transporter-like_ATP-bd"/>
</dbReference>
<dbReference type="PROSITE" id="PS00211">
    <property type="entry name" value="ABC_TRANSPORTER_1"/>
    <property type="match status" value="1"/>
</dbReference>
<reference evidence="7" key="1">
    <citation type="submission" date="2019-04" db="EMBL/GenBank/DDBJ databases">
        <title>Nocardioides xinjiangensis sp. nov.</title>
        <authorList>
            <person name="Liu S."/>
        </authorList>
    </citation>
    <scope>NUCLEOTIDE SEQUENCE [LARGE SCALE GENOMIC DNA]</scope>
    <source>
        <strain evidence="7">18</strain>
    </source>
</reference>
<evidence type="ECO:0000256" key="4">
    <source>
        <dbReference type="SAM" id="MobiDB-lite"/>
    </source>
</evidence>
<keyword evidence="1" id="KW-0813">Transport</keyword>
<accession>A0A4V4HSJ9</accession>
<dbReference type="RefSeq" id="WP_136534131.1">
    <property type="nucleotide sequence ID" value="NZ_STGY01000032.1"/>
</dbReference>
<evidence type="ECO:0000256" key="3">
    <source>
        <dbReference type="ARBA" id="ARBA00022840"/>
    </source>
</evidence>
<proteinExistence type="predicted"/>
<dbReference type="FunFam" id="3.40.50.300:FF:000042">
    <property type="entry name" value="Maltose/maltodextrin ABC transporter, ATP-binding protein"/>
    <property type="match status" value="1"/>
</dbReference>
<dbReference type="SUPFAM" id="SSF52540">
    <property type="entry name" value="P-loop containing nucleoside triphosphate hydrolases"/>
    <property type="match status" value="1"/>
</dbReference>
<evidence type="ECO:0000313" key="7">
    <source>
        <dbReference type="Proteomes" id="UP000308760"/>
    </source>
</evidence>
<dbReference type="GO" id="GO:0016887">
    <property type="term" value="F:ATP hydrolysis activity"/>
    <property type="evidence" value="ECO:0007669"/>
    <property type="project" value="InterPro"/>
</dbReference>
<organism evidence="6 7">
    <name type="scientific">Glycomyces buryatensis</name>
    <dbReference type="NCBI Taxonomy" id="2570927"/>
    <lineage>
        <taxon>Bacteria</taxon>
        <taxon>Bacillati</taxon>
        <taxon>Actinomycetota</taxon>
        <taxon>Actinomycetes</taxon>
        <taxon>Glycomycetales</taxon>
        <taxon>Glycomycetaceae</taxon>
        <taxon>Glycomyces</taxon>
    </lineage>
</organism>
<feature type="domain" description="ABC transporter" evidence="5">
    <location>
        <begin position="4"/>
        <end position="236"/>
    </location>
</feature>
<dbReference type="InterPro" id="IPR003593">
    <property type="entry name" value="AAA+_ATPase"/>
</dbReference>
<dbReference type="InterPro" id="IPR047641">
    <property type="entry name" value="ABC_transpr_MalK/UgpC-like"/>
</dbReference>
<dbReference type="InterPro" id="IPR017871">
    <property type="entry name" value="ABC_transporter-like_CS"/>
</dbReference>
<protein>
    <submittedName>
        <fullName evidence="6">ABC transporter ATP-binding protein</fullName>
    </submittedName>
</protein>